<feature type="transmembrane region" description="Helical" evidence="8">
    <location>
        <begin position="74"/>
        <end position="93"/>
    </location>
</feature>
<keyword evidence="6 8" id="KW-1133">Transmembrane helix</keyword>
<comment type="similarity">
    <text evidence="2">Belongs to the EamA transporter family.</text>
</comment>
<keyword evidence="5 8" id="KW-0812">Transmembrane</keyword>
<feature type="transmembrane region" description="Helical" evidence="8">
    <location>
        <begin position="44"/>
        <end position="62"/>
    </location>
</feature>
<evidence type="ECO:0000256" key="4">
    <source>
        <dbReference type="ARBA" id="ARBA00022475"/>
    </source>
</evidence>
<feature type="transmembrane region" description="Helical" evidence="8">
    <location>
        <begin position="268"/>
        <end position="290"/>
    </location>
</feature>
<accession>A0ABU5DSC6</accession>
<gene>
    <name evidence="10" type="primary">rarD</name>
    <name evidence="10" type="ORF">SMD31_00180</name>
</gene>
<keyword evidence="3" id="KW-0813">Transport</keyword>
<evidence type="ECO:0000256" key="6">
    <source>
        <dbReference type="ARBA" id="ARBA00022989"/>
    </source>
</evidence>
<reference evidence="10 11" key="1">
    <citation type="journal article" date="2013" name="Antonie Van Leeuwenhoek">
        <title>Dongia rigui sp. nov., isolated from freshwater of a large wetland in Korea.</title>
        <authorList>
            <person name="Baik K.S."/>
            <person name="Hwang Y.M."/>
            <person name="Choi J.S."/>
            <person name="Kwon J."/>
            <person name="Seong C.N."/>
        </authorList>
    </citation>
    <scope>NUCLEOTIDE SEQUENCE [LARGE SCALE GENOMIC DNA]</scope>
    <source>
        <strain evidence="10 11">04SU4-P</strain>
    </source>
</reference>
<dbReference type="NCBIfam" id="TIGR00688">
    <property type="entry name" value="rarD"/>
    <property type="match status" value="1"/>
</dbReference>
<evidence type="ECO:0000256" key="7">
    <source>
        <dbReference type="ARBA" id="ARBA00023136"/>
    </source>
</evidence>
<evidence type="ECO:0000259" key="9">
    <source>
        <dbReference type="Pfam" id="PF00892"/>
    </source>
</evidence>
<dbReference type="SUPFAM" id="SSF103481">
    <property type="entry name" value="Multidrug resistance efflux transporter EmrE"/>
    <property type="match status" value="2"/>
</dbReference>
<feature type="transmembrane region" description="Helical" evidence="8">
    <location>
        <begin position="129"/>
        <end position="147"/>
    </location>
</feature>
<dbReference type="InterPro" id="IPR004626">
    <property type="entry name" value="RarD"/>
</dbReference>
<keyword evidence="11" id="KW-1185">Reference proteome</keyword>
<evidence type="ECO:0000256" key="5">
    <source>
        <dbReference type="ARBA" id="ARBA00022692"/>
    </source>
</evidence>
<sequence>MSRHPAYRAGLGFAAAAYLSWGLMSLYFHATAFMSPPEVLDHRIIWSLVLTAFGTAFLVRRSEISLLFRNRRKLAGLFISSLFLAANWLIFIWAVASGQALEAGLGYFICPLLSVTLGVLVFKERMTRIQFGGLIIVAIGVAMTTFAFGRLPWIALSLAGTFAIYGLCRKMLRLPAMLALFTETALLVPFALAHALWLEKTGQGHFLMGSRHDQSLIIGLGVITTIPLLFFAGAANRLDLTSLGLMQYLNPTVQVSLAVLAYGEPFTLIHGLTFAAIWVGLAVFSLAPWLRRRQNAHRTAEPVLGLDN</sequence>
<organism evidence="10 11">
    <name type="scientific">Dongia rigui</name>
    <dbReference type="NCBI Taxonomy" id="940149"/>
    <lineage>
        <taxon>Bacteria</taxon>
        <taxon>Pseudomonadati</taxon>
        <taxon>Pseudomonadota</taxon>
        <taxon>Alphaproteobacteria</taxon>
        <taxon>Rhodospirillales</taxon>
        <taxon>Dongiaceae</taxon>
        <taxon>Dongia</taxon>
    </lineage>
</organism>
<evidence type="ECO:0000256" key="3">
    <source>
        <dbReference type="ARBA" id="ARBA00022448"/>
    </source>
</evidence>
<feature type="transmembrane region" description="Helical" evidence="8">
    <location>
        <begin position="105"/>
        <end position="122"/>
    </location>
</feature>
<dbReference type="InterPro" id="IPR000620">
    <property type="entry name" value="EamA_dom"/>
</dbReference>
<comment type="caution">
    <text evidence="10">The sequence shown here is derived from an EMBL/GenBank/DDBJ whole genome shotgun (WGS) entry which is preliminary data.</text>
</comment>
<keyword evidence="4" id="KW-1003">Cell membrane</keyword>
<protein>
    <submittedName>
        <fullName evidence="10">EamA family transporter RarD</fullName>
    </submittedName>
</protein>
<dbReference type="EMBL" id="JAXCLX010000001">
    <property type="protein sequence ID" value="MDY0870314.1"/>
    <property type="molecule type" value="Genomic_DNA"/>
</dbReference>
<keyword evidence="7 8" id="KW-0472">Membrane</keyword>
<dbReference type="InterPro" id="IPR037185">
    <property type="entry name" value="EmrE-like"/>
</dbReference>
<proteinExistence type="inferred from homology"/>
<dbReference type="Proteomes" id="UP001271769">
    <property type="component" value="Unassembled WGS sequence"/>
</dbReference>
<dbReference type="RefSeq" id="WP_320498472.1">
    <property type="nucleotide sequence ID" value="NZ_JAXCLX010000001.1"/>
</dbReference>
<dbReference type="Pfam" id="PF00892">
    <property type="entry name" value="EamA"/>
    <property type="match status" value="1"/>
</dbReference>
<feature type="domain" description="EamA" evidence="9">
    <location>
        <begin position="10"/>
        <end position="145"/>
    </location>
</feature>
<evidence type="ECO:0000256" key="1">
    <source>
        <dbReference type="ARBA" id="ARBA00004651"/>
    </source>
</evidence>
<evidence type="ECO:0000313" key="11">
    <source>
        <dbReference type="Proteomes" id="UP001271769"/>
    </source>
</evidence>
<feature type="transmembrane region" description="Helical" evidence="8">
    <location>
        <begin position="217"/>
        <end position="236"/>
    </location>
</feature>
<evidence type="ECO:0000313" key="10">
    <source>
        <dbReference type="EMBL" id="MDY0870314.1"/>
    </source>
</evidence>
<feature type="transmembrane region" description="Helical" evidence="8">
    <location>
        <begin position="12"/>
        <end position="32"/>
    </location>
</feature>
<evidence type="ECO:0000256" key="8">
    <source>
        <dbReference type="SAM" id="Phobius"/>
    </source>
</evidence>
<name>A0ABU5DSC6_9PROT</name>
<comment type="subcellular location">
    <subcellularLocation>
        <location evidence="1">Cell membrane</location>
        <topology evidence="1">Multi-pass membrane protein</topology>
    </subcellularLocation>
</comment>
<feature type="transmembrane region" description="Helical" evidence="8">
    <location>
        <begin position="175"/>
        <end position="197"/>
    </location>
</feature>
<evidence type="ECO:0000256" key="2">
    <source>
        <dbReference type="ARBA" id="ARBA00007362"/>
    </source>
</evidence>